<dbReference type="SUPFAM" id="SSF88946">
    <property type="entry name" value="Sigma2 domain of RNA polymerase sigma factors"/>
    <property type="match status" value="1"/>
</dbReference>
<dbReference type="GO" id="GO:0016987">
    <property type="term" value="F:sigma factor activity"/>
    <property type="evidence" value="ECO:0007669"/>
    <property type="project" value="UniProtKB-KW"/>
</dbReference>
<dbReference type="InterPro" id="IPR039425">
    <property type="entry name" value="RNA_pol_sigma-70-like"/>
</dbReference>
<organism evidence="7 8">
    <name type="scientific">Solimonas aquatica</name>
    <dbReference type="NCBI Taxonomy" id="489703"/>
    <lineage>
        <taxon>Bacteria</taxon>
        <taxon>Pseudomonadati</taxon>
        <taxon>Pseudomonadota</taxon>
        <taxon>Gammaproteobacteria</taxon>
        <taxon>Nevskiales</taxon>
        <taxon>Nevskiaceae</taxon>
        <taxon>Solimonas</taxon>
    </lineage>
</organism>
<keyword evidence="8" id="KW-1185">Reference proteome</keyword>
<feature type="domain" description="RNA polymerase sigma-70 region 2" evidence="5">
    <location>
        <begin position="13"/>
        <end position="75"/>
    </location>
</feature>
<protein>
    <submittedName>
        <fullName evidence="7">RNA polymerase sigma-70 factor, ECF subfamily</fullName>
    </submittedName>
</protein>
<accession>A0A1H9HS07</accession>
<dbReference type="GO" id="GO:0003677">
    <property type="term" value="F:DNA binding"/>
    <property type="evidence" value="ECO:0007669"/>
    <property type="project" value="InterPro"/>
</dbReference>
<dbReference type="InterPro" id="IPR007627">
    <property type="entry name" value="RNA_pol_sigma70_r2"/>
</dbReference>
<dbReference type="Proteomes" id="UP000199233">
    <property type="component" value="Unassembled WGS sequence"/>
</dbReference>
<dbReference type="PANTHER" id="PTHR43133:SF65">
    <property type="entry name" value="ECF RNA POLYMERASE SIGMA FACTOR SIGG"/>
    <property type="match status" value="1"/>
</dbReference>
<keyword evidence="2" id="KW-0805">Transcription regulation</keyword>
<dbReference type="EMBL" id="FOFS01000009">
    <property type="protein sequence ID" value="SEQ65140.1"/>
    <property type="molecule type" value="Genomic_DNA"/>
</dbReference>
<dbReference type="InterPro" id="IPR036388">
    <property type="entry name" value="WH-like_DNA-bd_sf"/>
</dbReference>
<evidence type="ECO:0000256" key="3">
    <source>
        <dbReference type="ARBA" id="ARBA00023082"/>
    </source>
</evidence>
<evidence type="ECO:0000259" key="5">
    <source>
        <dbReference type="Pfam" id="PF04542"/>
    </source>
</evidence>
<dbReference type="Gene3D" id="1.10.10.10">
    <property type="entry name" value="Winged helix-like DNA-binding domain superfamily/Winged helix DNA-binding domain"/>
    <property type="match status" value="1"/>
</dbReference>
<feature type="domain" description="RNA polymerase sigma factor 70 region 4 type 2" evidence="6">
    <location>
        <begin position="119"/>
        <end position="170"/>
    </location>
</feature>
<evidence type="ECO:0000259" key="6">
    <source>
        <dbReference type="Pfam" id="PF08281"/>
    </source>
</evidence>
<evidence type="ECO:0000256" key="4">
    <source>
        <dbReference type="ARBA" id="ARBA00023163"/>
    </source>
</evidence>
<dbReference type="NCBIfam" id="TIGR02937">
    <property type="entry name" value="sigma70-ECF"/>
    <property type="match status" value="1"/>
</dbReference>
<dbReference type="STRING" id="489703.SAMN04488038_1095"/>
<keyword evidence="4" id="KW-0804">Transcription</keyword>
<dbReference type="InterPro" id="IPR014284">
    <property type="entry name" value="RNA_pol_sigma-70_dom"/>
</dbReference>
<dbReference type="InterPro" id="IPR013325">
    <property type="entry name" value="RNA_pol_sigma_r2"/>
</dbReference>
<name>A0A1H9HS07_9GAMM</name>
<reference evidence="7 8" key="1">
    <citation type="submission" date="2016-10" db="EMBL/GenBank/DDBJ databases">
        <authorList>
            <person name="de Groot N.N."/>
        </authorList>
    </citation>
    <scope>NUCLEOTIDE SEQUENCE [LARGE SCALE GENOMIC DNA]</scope>
    <source>
        <strain evidence="7 8">DSM 25927</strain>
    </source>
</reference>
<comment type="similarity">
    <text evidence="1">Belongs to the sigma-70 factor family. ECF subfamily.</text>
</comment>
<evidence type="ECO:0000256" key="1">
    <source>
        <dbReference type="ARBA" id="ARBA00010641"/>
    </source>
</evidence>
<proteinExistence type="inferred from homology"/>
<dbReference type="AlphaFoldDB" id="A0A1H9HS07"/>
<dbReference type="RefSeq" id="WP_093286289.1">
    <property type="nucleotide sequence ID" value="NZ_FOFS01000009.1"/>
</dbReference>
<evidence type="ECO:0000313" key="7">
    <source>
        <dbReference type="EMBL" id="SEQ65140.1"/>
    </source>
</evidence>
<dbReference type="Pfam" id="PF08281">
    <property type="entry name" value="Sigma70_r4_2"/>
    <property type="match status" value="1"/>
</dbReference>
<sequence length="241" mass="26828">MDDALTPEFLDARPELTAYLCRLVLRPQLAEELVQSTYLRCLEARQRLPESSAGLRAWLFKVATHLAIDELRRHRHQRETLLTDLRSRAEADAAFMAASAALVSTPETRAIAREHVVACLACTLRNLPEHKAAALLLSQVHGFSLAETAGLLALTPVQVKNHLQEARAHMDARYGASCALLSQQGVCHQCVELDGFFAAAQGNPLQEDAGLDARLRLATQLRRKPWGRWHTQMLSLLDELQ</sequence>
<dbReference type="InterPro" id="IPR013324">
    <property type="entry name" value="RNA_pol_sigma_r3/r4-like"/>
</dbReference>
<keyword evidence="3" id="KW-0731">Sigma factor</keyword>
<dbReference type="PANTHER" id="PTHR43133">
    <property type="entry name" value="RNA POLYMERASE ECF-TYPE SIGMA FACTO"/>
    <property type="match status" value="1"/>
</dbReference>
<dbReference type="SUPFAM" id="SSF88659">
    <property type="entry name" value="Sigma3 and sigma4 domains of RNA polymerase sigma factors"/>
    <property type="match status" value="1"/>
</dbReference>
<gene>
    <name evidence="7" type="ORF">SAMN04488038_1095</name>
</gene>
<evidence type="ECO:0000313" key="8">
    <source>
        <dbReference type="Proteomes" id="UP000199233"/>
    </source>
</evidence>
<dbReference type="GO" id="GO:0006352">
    <property type="term" value="P:DNA-templated transcription initiation"/>
    <property type="evidence" value="ECO:0007669"/>
    <property type="project" value="InterPro"/>
</dbReference>
<evidence type="ECO:0000256" key="2">
    <source>
        <dbReference type="ARBA" id="ARBA00023015"/>
    </source>
</evidence>
<dbReference type="InterPro" id="IPR013249">
    <property type="entry name" value="RNA_pol_sigma70_r4_t2"/>
</dbReference>
<dbReference type="Gene3D" id="1.10.1740.10">
    <property type="match status" value="1"/>
</dbReference>
<dbReference type="Pfam" id="PF04542">
    <property type="entry name" value="Sigma70_r2"/>
    <property type="match status" value="1"/>
</dbReference>
<dbReference type="OrthoDB" id="6689546at2"/>